<accession>A0A1I4Q4C6</accession>
<dbReference type="InterPro" id="IPR011330">
    <property type="entry name" value="Glyco_hydro/deAcase_b/a-brl"/>
</dbReference>
<dbReference type="Gene3D" id="3.20.20.370">
    <property type="entry name" value="Glycoside hydrolase/deacetylase"/>
    <property type="match status" value="1"/>
</dbReference>
<dbReference type="STRING" id="254406.SAMN04488042_106165"/>
<proteinExistence type="predicted"/>
<name>A0A1I4Q4C6_9RHOB</name>
<dbReference type="Pfam" id="PF10096">
    <property type="entry name" value="DUF2334"/>
    <property type="match status" value="1"/>
</dbReference>
<protein>
    <recommendedName>
        <fullName evidence="3">Polysaccharide deacetylase</fullName>
    </recommendedName>
</protein>
<evidence type="ECO:0008006" key="3">
    <source>
        <dbReference type="Google" id="ProtNLM"/>
    </source>
</evidence>
<sequence length="241" mass="27163">MARFVIRLDDICPTMDHEKFARARAHFEAAGVRPLMGIVPDNMDPDLIVHGPDPSFWQMMRELAASGWGISQHGYRHRIHTNDRGLLGITARSEFSGRGLEVQREDLAQGQAILVSEGLGTDNFMAPFHSYDRKTLVALKSLGFTTLTDGYGLFPWRAGGLRFVPQLFERPANFGIGIYTMCLHLNNMTMDEIDELGHFVTANSSRFIDFDEAKRSEWPAALVWPLGMSLKLALTVKRRLQ</sequence>
<organism evidence="1 2">
    <name type="scientific">Shimia aestuarii</name>
    <dbReference type="NCBI Taxonomy" id="254406"/>
    <lineage>
        <taxon>Bacteria</taxon>
        <taxon>Pseudomonadati</taxon>
        <taxon>Pseudomonadota</taxon>
        <taxon>Alphaproteobacteria</taxon>
        <taxon>Rhodobacterales</taxon>
        <taxon>Roseobacteraceae</taxon>
    </lineage>
</organism>
<reference evidence="1 2" key="1">
    <citation type="submission" date="2016-10" db="EMBL/GenBank/DDBJ databases">
        <authorList>
            <person name="de Groot N.N."/>
        </authorList>
    </citation>
    <scope>NUCLEOTIDE SEQUENCE [LARGE SCALE GENOMIC DNA]</scope>
    <source>
        <strain evidence="1 2">DSM 15283</strain>
    </source>
</reference>
<dbReference type="OrthoDB" id="9763050at2"/>
<dbReference type="Proteomes" id="UP000199144">
    <property type="component" value="Unassembled WGS sequence"/>
</dbReference>
<keyword evidence="2" id="KW-1185">Reference proteome</keyword>
<dbReference type="InterPro" id="IPR018763">
    <property type="entry name" value="DUF2334"/>
</dbReference>
<dbReference type="RefSeq" id="WP_093094624.1">
    <property type="nucleotide sequence ID" value="NZ_FOTQ01000006.1"/>
</dbReference>
<dbReference type="EMBL" id="FOTQ01000006">
    <property type="protein sequence ID" value="SFM34500.1"/>
    <property type="molecule type" value="Genomic_DNA"/>
</dbReference>
<dbReference type="GO" id="GO:0005975">
    <property type="term" value="P:carbohydrate metabolic process"/>
    <property type="evidence" value="ECO:0007669"/>
    <property type="project" value="InterPro"/>
</dbReference>
<evidence type="ECO:0000313" key="1">
    <source>
        <dbReference type="EMBL" id="SFM34500.1"/>
    </source>
</evidence>
<dbReference type="AlphaFoldDB" id="A0A1I4Q4C6"/>
<evidence type="ECO:0000313" key="2">
    <source>
        <dbReference type="Proteomes" id="UP000199144"/>
    </source>
</evidence>
<dbReference type="SUPFAM" id="SSF88713">
    <property type="entry name" value="Glycoside hydrolase/deacetylase"/>
    <property type="match status" value="1"/>
</dbReference>
<gene>
    <name evidence="1" type="ORF">SAMN04488042_106165</name>
</gene>